<dbReference type="SUPFAM" id="SSF56112">
    <property type="entry name" value="Protein kinase-like (PK-like)"/>
    <property type="match status" value="1"/>
</dbReference>
<comment type="caution">
    <text evidence="2">The sequence shown here is derived from an EMBL/GenBank/DDBJ whole genome shotgun (WGS) entry which is preliminary data.</text>
</comment>
<name>A0AAD7DG35_9AGAR</name>
<organism evidence="2 3">
    <name type="scientific">Mycena metata</name>
    <dbReference type="NCBI Taxonomy" id="1033252"/>
    <lineage>
        <taxon>Eukaryota</taxon>
        <taxon>Fungi</taxon>
        <taxon>Dikarya</taxon>
        <taxon>Basidiomycota</taxon>
        <taxon>Agaricomycotina</taxon>
        <taxon>Agaricomycetes</taxon>
        <taxon>Agaricomycetidae</taxon>
        <taxon>Agaricales</taxon>
        <taxon>Marasmiineae</taxon>
        <taxon>Mycenaceae</taxon>
        <taxon>Mycena</taxon>
    </lineage>
</organism>
<evidence type="ECO:0000313" key="2">
    <source>
        <dbReference type="EMBL" id="KAJ7690600.1"/>
    </source>
</evidence>
<dbReference type="AlphaFoldDB" id="A0AAD7DG35"/>
<dbReference type="InterPro" id="IPR011009">
    <property type="entry name" value="Kinase-like_dom_sf"/>
</dbReference>
<dbReference type="Proteomes" id="UP001215598">
    <property type="component" value="Unassembled WGS sequence"/>
</dbReference>
<sequence length="223" mass="24430">MDNETYPDAQLTSESPGTEDASTPNTANPALTTLAPPPTSMNEGALPIAQFSSESTVHGGGFAPSARFFTSSRNFVVQGGVFTSQTHIHNVSPALPSGMGEILHHIEWVLMLQRDFEVIPLGHLDLRNEMCLDAGSDTVYRKYEHGSVRKVYSAWIHGCKSNMTVAVYLRDNAEEEWRQDISKYSGLRHPNLIQLFGTVSSSGLHAAEYHAGLHSLLLVHTNL</sequence>
<evidence type="ECO:0000313" key="3">
    <source>
        <dbReference type="Proteomes" id="UP001215598"/>
    </source>
</evidence>
<reference evidence="2" key="1">
    <citation type="submission" date="2023-03" db="EMBL/GenBank/DDBJ databases">
        <title>Massive genome expansion in bonnet fungi (Mycena s.s.) driven by repeated elements and novel gene families across ecological guilds.</title>
        <authorList>
            <consortium name="Lawrence Berkeley National Laboratory"/>
            <person name="Harder C.B."/>
            <person name="Miyauchi S."/>
            <person name="Viragh M."/>
            <person name="Kuo A."/>
            <person name="Thoen E."/>
            <person name="Andreopoulos B."/>
            <person name="Lu D."/>
            <person name="Skrede I."/>
            <person name="Drula E."/>
            <person name="Henrissat B."/>
            <person name="Morin E."/>
            <person name="Kohler A."/>
            <person name="Barry K."/>
            <person name="LaButti K."/>
            <person name="Morin E."/>
            <person name="Salamov A."/>
            <person name="Lipzen A."/>
            <person name="Mereny Z."/>
            <person name="Hegedus B."/>
            <person name="Baldrian P."/>
            <person name="Stursova M."/>
            <person name="Weitz H."/>
            <person name="Taylor A."/>
            <person name="Grigoriev I.V."/>
            <person name="Nagy L.G."/>
            <person name="Martin F."/>
            <person name="Kauserud H."/>
        </authorList>
    </citation>
    <scope>NUCLEOTIDE SEQUENCE</scope>
    <source>
        <strain evidence="2">CBHHK182m</strain>
    </source>
</reference>
<proteinExistence type="predicted"/>
<accession>A0AAD7DG35</accession>
<evidence type="ECO:0000256" key="1">
    <source>
        <dbReference type="SAM" id="MobiDB-lite"/>
    </source>
</evidence>
<dbReference type="EMBL" id="JARKIB010000833">
    <property type="protein sequence ID" value="KAJ7690600.1"/>
    <property type="molecule type" value="Genomic_DNA"/>
</dbReference>
<dbReference type="Gene3D" id="1.10.510.10">
    <property type="entry name" value="Transferase(Phosphotransferase) domain 1"/>
    <property type="match status" value="1"/>
</dbReference>
<gene>
    <name evidence="2" type="ORF">B0H16DRAFT_1856461</name>
</gene>
<evidence type="ECO:0008006" key="4">
    <source>
        <dbReference type="Google" id="ProtNLM"/>
    </source>
</evidence>
<keyword evidence="3" id="KW-1185">Reference proteome</keyword>
<protein>
    <recommendedName>
        <fullName evidence="4">Protein kinase domain-containing protein</fullName>
    </recommendedName>
</protein>
<feature type="region of interest" description="Disordered" evidence="1">
    <location>
        <begin position="1"/>
        <end position="45"/>
    </location>
</feature>
<feature type="compositionally biased region" description="Low complexity" evidence="1">
    <location>
        <begin position="21"/>
        <end position="34"/>
    </location>
</feature>